<evidence type="ECO:0000256" key="5">
    <source>
        <dbReference type="SAM" id="MobiDB-lite"/>
    </source>
</evidence>
<evidence type="ECO:0000313" key="7">
    <source>
        <dbReference type="Proteomes" id="UP001367676"/>
    </source>
</evidence>
<keyword evidence="3" id="KW-0963">Cytoplasm</keyword>
<name>A0AAN9Y9N6_9HEMI</name>
<evidence type="ECO:0000313" key="6">
    <source>
        <dbReference type="EMBL" id="KAK7605433.1"/>
    </source>
</evidence>
<organism evidence="6 7">
    <name type="scientific">Parthenolecanium corni</name>
    <dbReference type="NCBI Taxonomy" id="536013"/>
    <lineage>
        <taxon>Eukaryota</taxon>
        <taxon>Metazoa</taxon>
        <taxon>Ecdysozoa</taxon>
        <taxon>Arthropoda</taxon>
        <taxon>Hexapoda</taxon>
        <taxon>Insecta</taxon>
        <taxon>Pterygota</taxon>
        <taxon>Neoptera</taxon>
        <taxon>Paraneoptera</taxon>
        <taxon>Hemiptera</taxon>
        <taxon>Sternorrhyncha</taxon>
        <taxon>Coccoidea</taxon>
        <taxon>Coccidae</taxon>
        <taxon>Parthenolecanium</taxon>
    </lineage>
</organism>
<keyword evidence="4" id="KW-0597">Phosphoprotein</keyword>
<evidence type="ECO:0000256" key="4">
    <source>
        <dbReference type="ARBA" id="ARBA00022553"/>
    </source>
</evidence>
<comment type="caution">
    <text evidence="6">The sequence shown here is derived from an EMBL/GenBank/DDBJ whole genome shotgun (WGS) entry which is preliminary data.</text>
</comment>
<reference evidence="6 7" key="1">
    <citation type="submission" date="2024-03" db="EMBL/GenBank/DDBJ databases">
        <title>Adaptation during the transition from Ophiocordyceps entomopathogen to insect associate is accompanied by gene loss and intensified selection.</title>
        <authorList>
            <person name="Ward C.M."/>
            <person name="Onetto C.A."/>
            <person name="Borneman A.R."/>
        </authorList>
    </citation>
    <scope>NUCLEOTIDE SEQUENCE [LARGE SCALE GENOMIC DNA]</scope>
    <source>
        <strain evidence="6">AWRI1</strain>
        <tissue evidence="6">Single Adult Female</tissue>
    </source>
</reference>
<dbReference type="EMBL" id="JBBCAQ010000002">
    <property type="protein sequence ID" value="KAK7605433.1"/>
    <property type="molecule type" value="Genomic_DNA"/>
</dbReference>
<dbReference type="Pfam" id="PF10248">
    <property type="entry name" value="Mlf1IP"/>
    <property type="match status" value="1"/>
</dbReference>
<comment type="similarity">
    <text evidence="2">Belongs to the MLF family.</text>
</comment>
<evidence type="ECO:0000256" key="3">
    <source>
        <dbReference type="ARBA" id="ARBA00022490"/>
    </source>
</evidence>
<comment type="subcellular location">
    <subcellularLocation>
        <location evidence="1">Cytoplasm</location>
    </subcellularLocation>
</comment>
<gene>
    <name evidence="6" type="ORF">V9T40_007291</name>
</gene>
<evidence type="ECO:0000256" key="1">
    <source>
        <dbReference type="ARBA" id="ARBA00004496"/>
    </source>
</evidence>
<dbReference type="GO" id="GO:0005737">
    <property type="term" value="C:cytoplasm"/>
    <property type="evidence" value="ECO:0007669"/>
    <property type="project" value="UniProtKB-SubCell"/>
</dbReference>
<sequence length="248" mass="27874">MFGSLMGDGFDDMFGHMRRMHDTMNSIFGNAFGSNMMFRGGDGPHLGMGPPRSSSSAMMPFQQPHSAVPFPYFAFPNNMNQLMRSVGQNHPNCHSFSSSTVVSMTTGPDGKPQVYRSSSSTRSAPGGIRETKKSVCDSRTGLKKMAIGRHIGERSHVKEKERNMYSGEVEENEEYVNLDEEEAPQFNAEWQNKTRQFGSPNMQQSIGYRYPSHRRDDVQEYLALPPAPRYLFQLASNIFLLVSFESTS</sequence>
<evidence type="ECO:0008006" key="8">
    <source>
        <dbReference type="Google" id="ProtNLM"/>
    </source>
</evidence>
<dbReference type="Proteomes" id="UP001367676">
    <property type="component" value="Unassembled WGS sequence"/>
</dbReference>
<feature type="region of interest" description="Disordered" evidence="5">
    <location>
        <begin position="100"/>
        <end position="136"/>
    </location>
</feature>
<dbReference type="PANTHER" id="PTHR13105">
    <property type="entry name" value="MYELOID LEUKEMIA FACTOR"/>
    <property type="match status" value="1"/>
</dbReference>
<keyword evidence="7" id="KW-1185">Reference proteome</keyword>
<evidence type="ECO:0000256" key="2">
    <source>
        <dbReference type="ARBA" id="ARBA00008332"/>
    </source>
</evidence>
<dbReference type="AlphaFoldDB" id="A0AAN9Y9N6"/>
<accession>A0AAN9Y9N6</accession>
<protein>
    <recommendedName>
        <fullName evidence="8">Myeloid leukemia factor</fullName>
    </recommendedName>
</protein>
<proteinExistence type="inferred from homology"/>
<dbReference type="InterPro" id="IPR019376">
    <property type="entry name" value="Myeloid_leukemia_factor"/>
</dbReference>